<gene>
    <name evidence="1" type="ORF">MLD38_003412</name>
</gene>
<accession>A0ACB9S260</accession>
<organism evidence="1 2">
    <name type="scientific">Melastoma candidum</name>
    <dbReference type="NCBI Taxonomy" id="119954"/>
    <lineage>
        <taxon>Eukaryota</taxon>
        <taxon>Viridiplantae</taxon>
        <taxon>Streptophyta</taxon>
        <taxon>Embryophyta</taxon>
        <taxon>Tracheophyta</taxon>
        <taxon>Spermatophyta</taxon>
        <taxon>Magnoliopsida</taxon>
        <taxon>eudicotyledons</taxon>
        <taxon>Gunneridae</taxon>
        <taxon>Pentapetalae</taxon>
        <taxon>rosids</taxon>
        <taxon>malvids</taxon>
        <taxon>Myrtales</taxon>
        <taxon>Melastomataceae</taxon>
        <taxon>Melastomatoideae</taxon>
        <taxon>Melastomateae</taxon>
        <taxon>Melastoma</taxon>
    </lineage>
</organism>
<protein>
    <submittedName>
        <fullName evidence="1">Uncharacterized protein</fullName>
    </submittedName>
</protein>
<proteinExistence type="predicted"/>
<evidence type="ECO:0000313" key="1">
    <source>
        <dbReference type="EMBL" id="KAI4385378.1"/>
    </source>
</evidence>
<evidence type="ECO:0000313" key="2">
    <source>
        <dbReference type="Proteomes" id="UP001057402"/>
    </source>
</evidence>
<name>A0ACB9S260_9MYRT</name>
<dbReference type="Proteomes" id="UP001057402">
    <property type="component" value="Chromosome 2"/>
</dbReference>
<comment type="caution">
    <text evidence="1">The sequence shown here is derived from an EMBL/GenBank/DDBJ whole genome shotgun (WGS) entry which is preliminary data.</text>
</comment>
<sequence>MIPGMTDGSRSRHYLRQVRHPGDRGSGDRTEAWWLLMRLPGSMKIDLRVSKREGRIGCYVSGETRSCRKSDDDLASPLRQEGQGEECNQAEIYLEISNEEPGDDAGESPGDCYLAFG</sequence>
<reference evidence="2" key="1">
    <citation type="journal article" date="2023" name="Front. Plant Sci.">
        <title>Chromosomal-level genome assembly of Melastoma candidum provides insights into trichome evolution.</title>
        <authorList>
            <person name="Zhong Y."/>
            <person name="Wu W."/>
            <person name="Sun C."/>
            <person name="Zou P."/>
            <person name="Liu Y."/>
            <person name="Dai S."/>
            <person name="Zhou R."/>
        </authorList>
    </citation>
    <scope>NUCLEOTIDE SEQUENCE [LARGE SCALE GENOMIC DNA]</scope>
</reference>
<keyword evidence="2" id="KW-1185">Reference proteome</keyword>
<dbReference type="EMBL" id="CM042881">
    <property type="protein sequence ID" value="KAI4385378.1"/>
    <property type="molecule type" value="Genomic_DNA"/>
</dbReference>